<dbReference type="Proteomes" id="UP000281431">
    <property type="component" value="Unassembled WGS sequence"/>
</dbReference>
<name>A0A3N6MY53_NATCH</name>
<feature type="transmembrane region" description="Helical" evidence="5">
    <location>
        <begin position="104"/>
        <end position="129"/>
    </location>
</feature>
<keyword evidence="4 5" id="KW-0472">Membrane</keyword>
<gene>
    <name evidence="6" type="ORF">EA472_08025</name>
</gene>
<keyword evidence="2 5" id="KW-0812">Transmembrane</keyword>
<comment type="caution">
    <text evidence="6">The sequence shown here is derived from an EMBL/GenBank/DDBJ whole genome shotgun (WGS) entry which is preliminary data.</text>
</comment>
<sequence>MSSLVGETIVTSDKYLLTVGERRSMSDTSELSKSPSDRTTALGIVVHVVGLFFGAIGAGIIYLVSSEESTKVNARNALNWQIFFLCAFATLFILGVILQTVSGSLALLAILLIVALVVADVAFCLYAALKASKTDQWTYPLAPTIV</sequence>
<reference evidence="6 7" key="1">
    <citation type="submission" date="2018-10" db="EMBL/GenBank/DDBJ databases">
        <title>Natrarchaeobius chitinivorans gen. nov., sp. nov., and Natrarchaeobius haloalkaliphilus sp. nov., alkaliphilic, chitin-utilizing haloarchaea from hypersaline alkaline lakes.</title>
        <authorList>
            <person name="Sorokin D.Y."/>
            <person name="Elcheninov A.G."/>
            <person name="Kostrikina N.A."/>
            <person name="Bale N.J."/>
            <person name="Sinninghe Damste J.S."/>
            <person name="Khijniak T.V."/>
            <person name="Kublanov I.V."/>
            <person name="Toshchakov S.V."/>
        </authorList>
    </citation>
    <scope>NUCLEOTIDE SEQUENCE [LARGE SCALE GENOMIC DNA]</scope>
    <source>
        <strain evidence="6 7">AArcht7</strain>
    </source>
</reference>
<keyword evidence="3 5" id="KW-1133">Transmembrane helix</keyword>
<evidence type="ECO:0000313" key="7">
    <source>
        <dbReference type="Proteomes" id="UP000281431"/>
    </source>
</evidence>
<comment type="subcellular location">
    <subcellularLocation>
        <location evidence="1">Membrane</location>
        <topology evidence="1">Multi-pass membrane protein</topology>
    </subcellularLocation>
</comment>
<evidence type="ECO:0000256" key="3">
    <source>
        <dbReference type="ARBA" id="ARBA00022989"/>
    </source>
</evidence>
<evidence type="ECO:0000313" key="6">
    <source>
        <dbReference type="EMBL" id="RQH01382.1"/>
    </source>
</evidence>
<evidence type="ECO:0000256" key="2">
    <source>
        <dbReference type="ARBA" id="ARBA00022692"/>
    </source>
</evidence>
<keyword evidence="7" id="KW-1185">Reference proteome</keyword>
<evidence type="ECO:0000256" key="1">
    <source>
        <dbReference type="ARBA" id="ARBA00004141"/>
    </source>
</evidence>
<evidence type="ECO:0000256" key="4">
    <source>
        <dbReference type="ARBA" id="ARBA00023136"/>
    </source>
</evidence>
<feature type="transmembrane region" description="Helical" evidence="5">
    <location>
        <begin position="41"/>
        <end position="65"/>
    </location>
</feature>
<dbReference type="AlphaFoldDB" id="A0A3N6MY53"/>
<dbReference type="Pfam" id="PF09685">
    <property type="entry name" value="MamF_MmsF"/>
    <property type="match status" value="1"/>
</dbReference>
<accession>A0A3N6MY53</accession>
<feature type="transmembrane region" description="Helical" evidence="5">
    <location>
        <begin position="77"/>
        <end position="98"/>
    </location>
</feature>
<dbReference type="InterPro" id="IPR019109">
    <property type="entry name" value="MamF_MmsF"/>
</dbReference>
<evidence type="ECO:0000256" key="5">
    <source>
        <dbReference type="SAM" id="Phobius"/>
    </source>
</evidence>
<protein>
    <submittedName>
        <fullName evidence="6">DUF4870 domain-containing protein</fullName>
    </submittedName>
</protein>
<proteinExistence type="predicted"/>
<dbReference type="OrthoDB" id="187449at2157"/>
<dbReference type="EMBL" id="REFZ01000004">
    <property type="protein sequence ID" value="RQH01382.1"/>
    <property type="molecule type" value="Genomic_DNA"/>
</dbReference>
<organism evidence="6 7">
    <name type="scientific">Natrarchaeobius chitinivorans</name>
    <dbReference type="NCBI Taxonomy" id="1679083"/>
    <lineage>
        <taxon>Archaea</taxon>
        <taxon>Methanobacteriati</taxon>
        <taxon>Methanobacteriota</taxon>
        <taxon>Stenosarchaea group</taxon>
        <taxon>Halobacteria</taxon>
        <taxon>Halobacteriales</taxon>
        <taxon>Natrialbaceae</taxon>
        <taxon>Natrarchaeobius</taxon>
    </lineage>
</organism>